<organism evidence="2 3">
    <name type="scientific">Effusibacillus consociatus</name>
    <dbReference type="NCBI Taxonomy" id="1117041"/>
    <lineage>
        <taxon>Bacteria</taxon>
        <taxon>Bacillati</taxon>
        <taxon>Bacillota</taxon>
        <taxon>Bacilli</taxon>
        <taxon>Bacillales</taxon>
        <taxon>Alicyclobacillaceae</taxon>
        <taxon>Effusibacillus</taxon>
    </lineage>
</organism>
<proteinExistence type="predicted"/>
<dbReference type="GO" id="GO:0016787">
    <property type="term" value="F:hydrolase activity"/>
    <property type="evidence" value="ECO:0007669"/>
    <property type="project" value="UniProtKB-KW"/>
</dbReference>
<evidence type="ECO:0000259" key="1">
    <source>
        <dbReference type="Pfam" id="PF00723"/>
    </source>
</evidence>
<keyword evidence="2" id="KW-0378">Hydrolase</keyword>
<dbReference type="PANTHER" id="PTHR31616">
    <property type="entry name" value="TREHALASE"/>
    <property type="match status" value="1"/>
</dbReference>
<dbReference type="EMBL" id="JBHSHC010000106">
    <property type="protein sequence ID" value="MFC4768493.1"/>
    <property type="molecule type" value="Genomic_DNA"/>
</dbReference>
<dbReference type="RefSeq" id="WP_380026445.1">
    <property type="nucleotide sequence ID" value="NZ_JBHSHC010000106.1"/>
</dbReference>
<keyword evidence="3" id="KW-1185">Reference proteome</keyword>
<reference evidence="3" key="1">
    <citation type="journal article" date="2019" name="Int. J. Syst. Evol. Microbiol.">
        <title>The Global Catalogue of Microorganisms (GCM) 10K type strain sequencing project: providing services to taxonomists for standard genome sequencing and annotation.</title>
        <authorList>
            <consortium name="The Broad Institute Genomics Platform"/>
            <consortium name="The Broad Institute Genome Sequencing Center for Infectious Disease"/>
            <person name="Wu L."/>
            <person name="Ma J."/>
        </authorList>
    </citation>
    <scope>NUCLEOTIDE SEQUENCE [LARGE SCALE GENOMIC DNA]</scope>
    <source>
        <strain evidence="3">WYCCWR 12678</strain>
    </source>
</reference>
<sequence>MKKLYQHSIELILRTQAPNGAFPASPNFSAYRYCWLRDGTFIAYALDKAGEHEAVGRFYRWVDMAIRKHLPKLSLLLSRYRNGEPIEEADFLHTRFTLEGDEGKEEWGNFQLDGYGAYLWGVSEHIGLTGNKDFLKDVDQSVDATIRYLSTFWSVPNHDCWEEFGDRVHPSTLAAIYGGLQAVYPYVSNSEIPKTLGAIRVALQENGVQNGRFIKSFGNPSIDANLLWLSVPFKVVPPNGQNMVKTVEEIENRLVTGGVHRYPEDSFYGGGAWVLLTAWLGWYYAEIGNLKRAGELLDWVESQTDADLSLPEQVPEALFFRDKYQEWVDRWGKPAKPLLWSHAMYIILAKRLQELTSSSD</sequence>
<evidence type="ECO:0000313" key="3">
    <source>
        <dbReference type="Proteomes" id="UP001596002"/>
    </source>
</evidence>
<dbReference type="Gene3D" id="1.50.10.10">
    <property type="match status" value="1"/>
</dbReference>
<protein>
    <submittedName>
        <fullName evidence="2">Glycoside hydrolase family 15 protein</fullName>
    </submittedName>
</protein>
<feature type="domain" description="GH15-like" evidence="1">
    <location>
        <begin position="3"/>
        <end position="288"/>
    </location>
</feature>
<dbReference type="InterPro" id="IPR012341">
    <property type="entry name" value="6hp_glycosidase-like_sf"/>
</dbReference>
<accession>A0ABV9Q3X2</accession>
<dbReference type="Proteomes" id="UP001596002">
    <property type="component" value="Unassembled WGS sequence"/>
</dbReference>
<dbReference type="PANTHER" id="PTHR31616:SF0">
    <property type="entry name" value="GLUCAN 1,4-ALPHA-GLUCOSIDASE"/>
    <property type="match status" value="1"/>
</dbReference>
<name>A0ABV9Q3X2_9BACL</name>
<dbReference type="Pfam" id="PF00723">
    <property type="entry name" value="Glyco_hydro_15"/>
    <property type="match status" value="1"/>
</dbReference>
<evidence type="ECO:0000313" key="2">
    <source>
        <dbReference type="EMBL" id="MFC4768493.1"/>
    </source>
</evidence>
<dbReference type="SUPFAM" id="SSF48208">
    <property type="entry name" value="Six-hairpin glycosidases"/>
    <property type="match status" value="1"/>
</dbReference>
<gene>
    <name evidence="2" type="ORF">ACFO8Q_14185</name>
</gene>
<dbReference type="InterPro" id="IPR008928">
    <property type="entry name" value="6-hairpin_glycosidase_sf"/>
</dbReference>
<dbReference type="InterPro" id="IPR011613">
    <property type="entry name" value="GH15-like"/>
</dbReference>
<comment type="caution">
    <text evidence="2">The sequence shown here is derived from an EMBL/GenBank/DDBJ whole genome shotgun (WGS) entry which is preliminary data.</text>
</comment>